<evidence type="ECO:0000313" key="2">
    <source>
        <dbReference type="Proteomes" id="UP001156629"/>
    </source>
</evidence>
<sequence length="83" mass="9161">MFFVGEGVTGQKKICRKAAVKRPSCQFGSIKRKPASRSFSLRVLFAILLVAQGWDSVLEAAPSGGPGFRRILRRDVYARSGQF</sequence>
<dbReference type="Proteomes" id="UP001156629">
    <property type="component" value="Unassembled WGS sequence"/>
</dbReference>
<accession>A0ABQ5WS27</accession>
<keyword evidence="2" id="KW-1185">Reference proteome</keyword>
<evidence type="ECO:0000313" key="1">
    <source>
        <dbReference type="EMBL" id="GLQ65474.1"/>
    </source>
</evidence>
<protein>
    <submittedName>
        <fullName evidence="1">Uncharacterized protein</fullName>
    </submittedName>
</protein>
<dbReference type="EMBL" id="BSNV01000005">
    <property type="protein sequence ID" value="GLQ65474.1"/>
    <property type="molecule type" value="Genomic_DNA"/>
</dbReference>
<proteinExistence type="predicted"/>
<organism evidence="1 2">
    <name type="scientific">Gluconobacter kondonii</name>
    <dbReference type="NCBI Taxonomy" id="941463"/>
    <lineage>
        <taxon>Bacteria</taxon>
        <taxon>Pseudomonadati</taxon>
        <taxon>Pseudomonadota</taxon>
        <taxon>Alphaproteobacteria</taxon>
        <taxon>Acetobacterales</taxon>
        <taxon>Acetobacteraceae</taxon>
        <taxon>Gluconobacter</taxon>
    </lineage>
</organism>
<gene>
    <name evidence="1" type="ORF">GCM10007870_10580</name>
</gene>
<reference evidence="2" key="1">
    <citation type="journal article" date="2019" name="Int. J. Syst. Evol. Microbiol.">
        <title>The Global Catalogue of Microorganisms (GCM) 10K type strain sequencing project: providing services to taxonomists for standard genome sequencing and annotation.</title>
        <authorList>
            <consortium name="The Broad Institute Genomics Platform"/>
            <consortium name="The Broad Institute Genome Sequencing Center for Infectious Disease"/>
            <person name="Wu L."/>
            <person name="Ma J."/>
        </authorList>
    </citation>
    <scope>NUCLEOTIDE SEQUENCE [LARGE SCALE GENOMIC DNA]</scope>
    <source>
        <strain evidence="2">NBRC 3266</strain>
    </source>
</reference>
<comment type="caution">
    <text evidence="1">The sequence shown here is derived from an EMBL/GenBank/DDBJ whole genome shotgun (WGS) entry which is preliminary data.</text>
</comment>
<name>A0ABQ5WS27_9PROT</name>